<dbReference type="OrthoDB" id="10684828at2759"/>
<accession>F0VIQ8</accession>
<dbReference type="InParanoid" id="F0VIQ8"/>
<reference evidence="3" key="4">
    <citation type="journal article" date="2015" name="PLoS ONE">
        <title>Comprehensive Evaluation of Toxoplasma gondii VEG and Neospora caninum LIV Genomes with Tachyzoite Stage Transcriptome and Proteome Defines Novel Transcript Features.</title>
        <authorList>
            <person name="Ramaprasad A."/>
            <person name="Mourier T."/>
            <person name="Naeem R."/>
            <person name="Malas T.B."/>
            <person name="Moussa E."/>
            <person name="Panigrahi A."/>
            <person name="Vermont S.J."/>
            <person name="Otto T.D."/>
            <person name="Wastling J."/>
            <person name="Pain A."/>
        </authorList>
    </citation>
    <scope>NUCLEOTIDE SEQUENCE</scope>
    <source>
        <strain evidence="3">Liverpool</strain>
    </source>
</reference>
<feature type="compositionally biased region" description="Basic and acidic residues" evidence="1">
    <location>
        <begin position="110"/>
        <end position="130"/>
    </location>
</feature>
<protein>
    <submittedName>
        <fullName evidence="2">Uncharacterized protein</fullName>
    </submittedName>
</protein>
<dbReference type="EMBL" id="LN714483">
    <property type="protein sequence ID" value="CEL67610.1"/>
    <property type="molecule type" value="Genomic_DNA"/>
</dbReference>
<feature type="region of interest" description="Disordered" evidence="1">
    <location>
        <begin position="240"/>
        <end position="282"/>
    </location>
</feature>
<keyword evidence="4" id="KW-1185">Reference proteome</keyword>
<reference evidence="2" key="2">
    <citation type="submission" date="2011-03" db="EMBL/GenBank/DDBJ databases">
        <title>Comparative genomics and transcriptomics of Neospora caninum and Toxoplasma gondii.</title>
        <authorList>
            <person name="Reid A.J."/>
            <person name="Sohal A."/>
            <person name="Harris D."/>
            <person name="Quail M."/>
            <person name="Sanders M."/>
            <person name="Berriman M."/>
            <person name="Wastling J.M."/>
            <person name="Pain A."/>
        </authorList>
    </citation>
    <scope>NUCLEOTIDE SEQUENCE</scope>
    <source>
        <strain evidence="2">Liverpool</strain>
    </source>
</reference>
<evidence type="ECO:0000256" key="1">
    <source>
        <dbReference type="SAM" id="MobiDB-lite"/>
    </source>
</evidence>
<evidence type="ECO:0000313" key="4">
    <source>
        <dbReference type="Proteomes" id="UP000007494"/>
    </source>
</evidence>
<feature type="compositionally biased region" description="Low complexity" evidence="1">
    <location>
        <begin position="329"/>
        <end position="408"/>
    </location>
</feature>
<reference evidence="4" key="3">
    <citation type="journal article" date="2012" name="PLoS Pathog.">
        <title>Comparative genomics of the apicomplexan parasites Toxoplasma gondii and Neospora caninum: Coccidia differing in host range and transmission strategy.</title>
        <authorList>
            <person name="Reid A.J."/>
            <person name="Vermont S.J."/>
            <person name="Cotton J.A."/>
            <person name="Harris D."/>
            <person name="Hill-Cawthorne G.A."/>
            <person name="Konen-Waisman S."/>
            <person name="Latham S.M."/>
            <person name="Mourier T."/>
            <person name="Norton R."/>
            <person name="Quail M.A."/>
            <person name="Sanders M."/>
            <person name="Shanmugam D."/>
            <person name="Sohal A."/>
            <person name="Wasmuth J.D."/>
            <person name="Brunk B."/>
            <person name="Grigg M.E."/>
            <person name="Howard J.C."/>
            <person name="Parkinson J."/>
            <person name="Roos D.S."/>
            <person name="Trees A.J."/>
            <person name="Berriman M."/>
            <person name="Pain A."/>
            <person name="Wastling J.M."/>
        </authorList>
    </citation>
    <scope>NUCLEOTIDE SEQUENCE [LARGE SCALE GENOMIC DNA]</scope>
    <source>
        <strain evidence="4">Liverpool</strain>
    </source>
</reference>
<organism evidence="2 4">
    <name type="scientific">Neospora caninum (strain Liverpool)</name>
    <dbReference type="NCBI Taxonomy" id="572307"/>
    <lineage>
        <taxon>Eukaryota</taxon>
        <taxon>Sar</taxon>
        <taxon>Alveolata</taxon>
        <taxon>Apicomplexa</taxon>
        <taxon>Conoidasida</taxon>
        <taxon>Coccidia</taxon>
        <taxon>Eucoccidiorida</taxon>
        <taxon>Eimeriorina</taxon>
        <taxon>Sarcocystidae</taxon>
        <taxon>Neospora</taxon>
    </lineage>
</organism>
<feature type="compositionally biased region" description="Basic and acidic residues" evidence="1">
    <location>
        <begin position="265"/>
        <end position="275"/>
    </location>
</feature>
<feature type="compositionally biased region" description="Basic and acidic residues" evidence="1">
    <location>
        <begin position="240"/>
        <end position="256"/>
    </location>
</feature>
<dbReference type="AlphaFoldDB" id="F0VIQ8"/>
<feature type="region of interest" description="Disordered" evidence="1">
    <location>
        <begin position="66"/>
        <end position="154"/>
    </location>
</feature>
<feature type="region of interest" description="Disordered" evidence="1">
    <location>
        <begin position="1"/>
        <end position="39"/>
    </location>
</feature>
<dbReference type="Proteomes" id="UP000007494">
    <property type="component" value="Chromosome VIII"/>
</dbReference>
<gene>
    <name evidence="3" type="ORF">BN1204_034060</name>
    <name evidence="2" type="ORF">NCLIV_034060</name>
</gene>
<feature type="compositionally biased region" description="Basic and acidic residues" evidence="1">
    <location>
        <begin position="899"/>
        <end position="915"/>
    </location>
</feature>
<feature type="region of interest" description="Disordered" evidence="1">
    <location>
        <begin position="895"/>
        <end position="922"/>
    </location>
</feature>
<dbReference type="eggNOG" id="ENOG502TMA5">
    <property type="taxonomic scope" value="Eukaryota"/>
</dbReference>
<dbReference type="EMBL" id="FR823390">
    <property type="protein sequence ID" value="CBZ53619.1"/>
    <property type="molecule type" value="Genomic_DNA"/>
</dbReference>
<evidence type="ECO:0000313" key="3">
    <source>
        <dbReference type="EMBL" id="CEL67610.1"/>
    </source>
</evidence>
<dbReference type="OMA" id="NTWAFFL"/>
<dbReference type="GeneID" id="13443030"/>
<evidence type="ECO:0000313" key="2">
    <source>
        <dbReference type="EMBL" id="CBZ53619.1"/>
    </source>
</evidence>
<dbReference type="RefSeq" id="XP_003883651.1">
    <property type="nucleotide sequence ID" value="XM_003883602.1"/>
</dbReference>
<sequence>MANDGEGGVFSAPRRIPQNTDKTGAGHLSDESGSSVSQGHRQCVYYPAFEVSELWTFPTLSSVPAVSNTTPVSPHPGEGICTPARPVSESSGDDLPSPLRDAASSDDEHDESRGHVRDAPLCEESLREETDTQPVGGRKRQMQRATQKGDWRQRKRAKIPELVLPAIPCGEPYTTVILVPLCLACVPVSYGARRSSCPSSGYAPARRPEQPWFSTECAATLSFRMAFAYLSRRELRRLPERGEVGDGRSKSSERNHGGGTAEGTGQERRDPRASGEAEQAGKAGEEDAILFCAQNLLVDHPPLERFILPPHCGRGREREPYTGRGRGCSFRASSSLPSSSSSASRLPRSVSPSSSAARESPSCASSFLASRSSSSPAASHATSASDSSVSSLIPSPPFSSDSSSSLPANVDPTCAPSSRVLADQSTDVSAFSETCAAGRRRGLPGTNTALQAPRTEHQITRNPEGRHANLPPPAFCEKDISLSSAALRILSRLHVKYVSTADQHVGGGSSGLFNASVSWASSSTNLGASRGNSRPPHKTGPGAQLLSLLCCLPLLEPSSRPSCFFFLSPSALLASPPRVSSAASWLPLSSERGPPGGLTASGSASTAQEGHSLPRCQPLACESAPARLVSTVFLEPSTFPLASLTFTTVNTWAFFLSLLVTVSSSSLPAVEPSSEAGGSVSLAGTAPASVRPRLKRALVFVLEFLPTSCCSACCSVHHGKREASTRRAARAGSAKKKESESDAGNAGAALRIRDDQGQADAARRDEADDGTRADTTKDKLPSQSSGDRLNRRKDRGLARADGPTSVRDEARRGTRFQNGEATKAARGESRNEGESRDEGENEGESRDEGENEGESRDEGENEEGLSCVRLCGVERSPFIRVCRQRFSRVVMLLPPRPSQDTKHEEDEAASWREQENAQDETLDAERAWRAWIERGRVAELTNPGLRVPF</sequence>
<feature type="region of interest" description="Disordered" evidence="1">
    <location>
        <begin position="306"/>
        <end position="412"/>
    </location>
</feature>
<proteinExistence type="predicted"/>
<reference evidence="2" key="1">
    <citation type="submission" date="2011-02" db="EMBL/GenBank/DDBJ databases">
        <authorList>
            <person name="Aslett M."/>
        </authorList>
    </citation>
    <scope>NUCLEOTIDE SEQUENCE</scope>
    <source>
        <strain evidence="2">Liverpool</strain>
    </source>
</reference>
<feature type="region of interest" description="Disordered" evidence="1">
    <location>
        <begin position="724"/>
        <end position="863"/>
    </location>
</feature>
<dbReference type="VEuPathDB" id="ToxoDB:NCLIV_034060"/>
<feature type="compositionally biased region" description="Basic and acidic residues" evidence="1">
    <location>
        <begin position="823"/>
        <end position="858"/>
    </location>
</feature>
<name>F0VIQ8_NEOCL</name>
<feature type="compositionally biased region" description="Basic and acidic residues" evidence="1">
    <location>
        <begin position="751"/>
        <end position="780"/>
    </location>
</feature>